<dbReference type="AlphaFoldDB" id="A0A521B2A9"/>
<evidence type="ECO:0000313" key="2">
    <source>
        <dbReference type="Proteomes" id="UP000315971"/>
    </source>
</evidence>
<name>A0A521B2A9_9SPHI</name>
<organism evidence="1 2">
    <name type="scientific">Solitalea koreensis</name>
    <dbReference type="NCBI Taxonomy" id="543615"/>
    <lineage>
        <taxon>Bacteria</taxon>
        <taxon>Pseudomonadati</taxon>
        <taxon>Bacteroidota</taxon>
        <taxon>Sphingobacteriia</taxon>
        <taxon>Sphingobacteriales</taxon>
        <taxon>Sphingobacteriaceae</taxon>
        <taxon>Solitalea</taxon>
    </lineage>
</organism>
<evidence type="ECO:0000313" key="1">
    <source>
        <dbReference type="EMBL" id="SMO41223.1"/>
    </source>
</evidence>
<reference evidence="1 2" key="1">
    <citation type="submission" date="2017-05" db="EMBL/GenBank/DDBJ databases">
        <authorList>
            <person name="Varghese N."/>
            <person name="Submissions S."/>
        </authorList>
    </citation>
    <scope>NUCLEOTIDE SEQUENCE [LARGE SCALE GENOMIC DNA]</scope>
    <source>
        <strain evidence="1 2">DSM 21342</strain>
    </source>
</reference>
<accession>A0A521B2A9</accession>
<dbReference type="RefSeq" id="WP_142601347.1">
    <property type="nucleotide sequence ID" value="NZ_FXSZ01000001.1"/>
</dbReference>
<dbReference type="EMBL" id="FXSZ01000001">
    <property type="protein sequence ID" value="SMO41223.1"/>
    <property type="molecule type" value="Genomic_DNA"/>
</dbReference>
<dbReference type="OrthoDB" id="795413at2"/>
<gene>
    <name evidence="1" type="ORF">SAMN06265350_101625</name>
</gene>
<protein>
    <recommendedName>
        <fullName evidence="3">DUF937 domain-containing protein</fullName>
    </recommendedName>
</protein>
<evidence type="ECO:0008006" key="3">
    <source>
        <dbReference type="Google" id="ProtNLM"/>
    </source>
</evidence>
<sequence length="153" mass="15939">MFGPIVDAIKGEFADKAQSILGLEEAQVEPTLKCVSDSLVDTVKKQVFGGKLNDVIGLLTGATPADANNPLMTELSSGLVNSLSTQMGMGASQAQQITDFSVPFAIEKITKKFIASGNTADLDGFASFIGIDKNILKSVSGGIGGFFGNMFGR</sequence>
<proteinExistence type="predicted"/>
<dbReference type="Proteomes" id="UP000315971">
    <property type="component" value="Unassembled WGS sequence"/>
</dbReference>
<keyword evidence="2" id="KW-1185">Reference proteome</keyword>